<dbReference type="HAMAP" id="MF_00691">
    <property type="entry name" value="PxpA"/>
    <property type="match status" value="1"/>
</dbReference>
<keyword evidence="1 2" id="KW-0547">Nucleotide-binding</keyword>
<dbReference type="CDD" id="cd10787">
    <property type="entry name" value="LamB_YcsF_like"/>
    <property type="match status" value="1"/>
</dbReference>
<dbReference type="InterPro" id="IPR005501">
    <property type="entry name" value="LamB/YcsF/PxpA-like"/>
</dbReference>
<comment type="catalytic activity">
    <reaction evidence="2">
        <text>5-oxo-L-proline + ATP + 2 H2O = L-glutamate + ADP + phosphate + H(+)</text>
        <dbReference type="Rhea" id="RHEA:10348"/>
        <dbReference type="ChEBI" id="CHEBI:15377"/>
        <dbReference type="ChEBI" id="CHEBI:15378"/>
        <dbReference type="ChEBI" id="CHEBI:29985"/>
        <dbReference type="ChEBI" id="CHEBI:30616"/>
        <dbReference type="ChEBI" id="CHEBI:43474"/>
        <dbReference type="ChEBI" id="CHEBI:58402"/>
        <dbReference type="ChEBI" id="CHEBI:456216"/>
        <dbReference type="EC" id="3.5.2.9"/>
    </reaction>
</comment>
<dbReference type="AlphaFoldDB" id="A0A557P8S5"/>
<dbReference type="OrthoDB" id="9773478at2"/>
<evidence type="ECO:0000256" key="1">
    <source>
        <dbReference type="ARBA" id="ARBA00022741"/>
    </source>
</evidence>
<gene>
    <name evidence="2" type="primary">pxpA</name>
    <name evidence="3" type="ORF">FOF44_08100</name>
</gene>
<keyword evidence="2" id="KW-0067">ATP-binding</keyword>
<proteinExistence type="inferred from homology"/>
<name>A0A557P8S5_9VIBR</name>
<organism evidence="3 4">
    <name type="scientific">Vibrio algivorus</name>
    <dbReference type="NCBI Taxonomy" id="1667024"/>
    <lineage>
        <taxon>Bacteria</taxon>
        <taxon>Pseudomonadati</taxon>
        <taxon>Pseudomonadota</taxon>
        <taxon>Gammaproteobacteria</taxon>
        <taxon>Vibrionales</taxon>
        <taxon>Vibrionaceae</taxon>
        <taxon>Vibrio</taxon>
    </lineage>
</organism>
<dbReference type="NCBIfam" id="NF003814">
    <property type="entry name" value="PRK05406.1-3"/>
    <property type="match status" value="1"/>
</dbReference>
<dbReference type="NCBIfam" id="NF003816">
    <property type="entry name" value="PRK05406.1-5"/>
    <property type="match status" value="1"/>
</dbReference>
<dbReference type="EMBL" id="VMKJ01000012">
    <property type="protein sequence ID" value="TVO37028.1"/>
    <property type="molecule type" value="Genomic_DNA"/>
</dbReference>
<evidence type="ECO:0000256" key="2">
    <source>
        <dbReference type="HAMAP-Rule" id="MF_00691"/>
    </source>
</evidence>
<dbReference type="PANTHER" id="PTHR30292">
    <property type="entry name" value="UNCHARACTERIZED PROTEIN YBGL-RELATED"/>
    <property type="match status" value="1"/>
</dbReference>
<dbReference type="Pfam" id="PF03746">
    <property type="entry name" value="LamB_YcsF"/>
    <property type="match status" value="1"/>
</dbReference>
<dbReference type="GO" id="GO:0005524">
    <property type="term" value="F:ATP binding"/>
    <property type="evidence" value="ECO:0007669"/>
    <property type="project" value="UniProtKB-UniRule"/>
</dbReference>
<dbReference type="GO" id="GO:0017168">
    <property type="term" value="F:5-oxoprolinase (ATP-hydrolyzing) activity"/>
    <property type="evidence" value="ECO:0007669"/>
    <property type="project" value="UniProtKB-UniRule"/>
</dbReference>
<dbReference type="Gene3D" id="3.20.20.370">
    <property type="entry name" value="Glycoside hydrolase/deacetylase"/>
    <property type="match status" value="1"/>
</dbReference>
<keyword evidence="2" id="KW-0378">Hydrolase</keyword>
<evidence type="ECO:0000313" key="4">
    <source>
        <dbReference type="Proteomes" id="UP000319828"/>
    </source>
</evidence>
<comment type="function">
    <text evidence="2">Catalyzes the cleavage of 5-oxoproline to form L-glutamate coupled to the hydrolysis of ATP to ADP and inorganic phosphate.</text>
</comment>
<sequence length="251" mass="27777">MTLESAKLKLNCDMGESFGYWTMGEDETIIPYVHMANIACGFHASDPDTMAKTIQLAVKHNVSIGAHPSYQDLLGFGRRSIAHTAEQISHLISYQIGAIQSLAAFYDTQVDYVKPHGALYNDMMEDLEVFEAIVQAVMPTGLPLMVLAKKDNTAYLDIADEYNVPLLFEAFADRAYKDDGSLVPRNKPNAVHQNAEDIFYQAMQLANFGTVTTIKGHTLELQADTLCVHGDNEESIAVVKRIYTALTQPIV</sequence>
<protein>
    <recommendedName>
        <fullName evidence="2">5-oxoprolinase subunit A</fullName>
        <shortName evidence="2">5-OPase subunit A</shortName>
        <ecNumber evidence="2">3.5.2.9</ecNumber>
    </recommendedName>
    <alternativeName>
        <fullName evidence="2">5-oxoprolinase (ATP-hydrolyzing) subunit A</fullName>
    </alternativeName>
</protein>
<dbReference type="EC" id="3.5.2.9" evidence="2"/>
<dbReference type="SUPFAM" id="SSF88713">
    <property type="entry name" value="Glycoside hydrolase/deacetylase"/>
    <property type="match status" value="1"/>
</dbReference>
<evidence type="ECO:0000313" key="3">
    <source>
        <dbReference type="EMBL" id="TVO37028.1"/>
    </source>
</evidence>
<dbReference type="RefSeq" id="WP_144388025.1">
    <property type="nucleotide sequence ID" value="NZ_CANNCB010000008.1"/>
</dbReference>
<dbReference type="GO" id="GO:0005975">
    <property type="term" value="P:carbohydrate metabolic process"/>
    <property type="evidence" value="ECO:0007669"/>
    <property type="project" value="InterPro"/>
</dbReference>
<dbReference type="Proteomes" id="UP000319828">
    <property type="component" value="Unassembled WGS sequence"/>
</dbReference>
<reference evidence="3 4" key="1">
    <citation type="submission" date="2019-07" db="EMBL/GenBank/DDBJ databases">
        <title>The draft genome sequence of Vibrio algivorus M1486.</title>
        <authorList>
            <person name="Meng X."/>
        </authorList>
    </citation>
    <scope>NUCLEOTIDE SEQUENCE [LARGE SCALE GENOMIC DNA]</scope>
    <source>
        <strain evidence="3 4">M1486</strain>
    </source>
</reference>
<dbReference type="PANTHER" id="PTHR30292:SF0">
    <property type="entry name" value="5-OXOPROLINASE SUBUNIT A"/>
    <property type="match status" value="1"/>
</dbReference>
<comment type="subunit">
    <text evidence="2">Forms a complex composed of PxpA, PxpB and PxpC.</text>
</comment>
<comment type="similarity">
    <text evidence="2">Belongs to the LamB/PxpA family.</text>
</comment>
<dbReference type="InterPro" id="IPR011330">
    <property type="entry name" value="Glyco_hydro/deAcase_b/a-brl"/>
</dbReference>
<accession>A0A557P8S5</accession>
<comment type="caution">
    <text evidence="3">The sequence shown here is derived from an EMBL/GenBank/DDBJ whole genome shotgun (WGS) entry which is preliminary data.</text>
</comment>